<dbReference type="Pfam" id="PF12728">
    <property type="entry name" value="HTH_17"/>
    <property type="match status" value="1"/>
</dbReference>
<dbReference type="InterPro" id="IPR041657">
    <property type="entry name" value="HTH_17"/>
</dbReference>
<dbReference type="NCBIfam" id="TIGR01764">
    <property type="entry name" value="excise"/>
    <property type="match status" value="1"/>
</dbReference>
<dbReference type="RefSeq" id="WP_144594072.1">
    <property type="nucleotide sequence ID" value="NZ_JAEMWV010000002.1"/>
</dbReference>
<dbReference type="InterPro" id="IPR010093">
    <property type="entry name" value="SinI_DNA-bd"/>
</dbReference>
<organism evidence="2 3">
    <name type="scientific">Priestia flexa</name>
    <dbReference type="NCBI Taxonomy" id="86664"/>
    <lineage>
        <taxon>Bacteria</taxon>
        <taxon>Bacillati</taxon>
        <taxon>Bacillota</taxon>
        <taxon>Bacilli</taxon>
        <taxon>Bacillales</taxon>
        <taxon>Bacillaceae</taxon>
        <taxon>Priestia</taxon>
    </lineage>
</organism>
<evidence type="ECO:0000259" key="1">
    <source>
        <dbReference type="Pfam" id="PF12728"/>
    </source>
</evidence>
<dbReference type="Proteomes" id="UP000664578">
    <property type="component" value="Unassembled WGS sequence"/>
</dbReference>
<dbReference type="EMBL" id="JAEMWV010000002">
    <property type="protein sequence ID" value="MBN8251101.1"/>
    <property type="molecule type" value="Genomic_DNA"/>
</dbReference>
<gene>
    <name evidence="2" type="ORF">JF537_05825</name>
</gene>
<dbReference type="AlphaFoldDB" id="A0A8I1MEV3"/>
<reference evidence="2" key="1">
    <citation type="submission" date="2020-12" db="EMBL/GenBank/DDBJ databases">
        <title>PHA producing bacteria isolated from mangrove.</title>
        <authorList>
            <person name="Zheng W."/>
            <person name="Yu S."/>
            <person name="Huang Y."/>
        </authorList>
    </citation>
    <scope>NUCLEOTIDE SEQUENCE</scope>
    <source>
        <strain evidence="2">GN22-4</strain>
    </source>
</reference>
<accession>A0A8I1MEV3</accession>
<sequence>MHKTIEDYPFILTAVHIAEILTISKPTAYELMEQTSFPLIRIGRNKRVRKDEFFNWLKQQQQVSSL</sequence>
<evidence type="ECO:0000313" key="3">
    <source>
        <dbReference type="Proteomes" id="UP000664578"/>
    </source>
</evidence>
<evidence type="ECO:0000313" key="2">
    <source>
        <dbReference type="EMBL" id="MBN8251101.1"/>
    </source>
</evidence>
<comment type="caution">
    <text evidence="2">The sequence shown here is derived from an EMBL/GenBank/DDBJ whole genome shotgun (WGS) entry which is preliminary data.</text>
</comment>
<dbReference type="GO" id="GO:0003677">
    <property type="term" value="F:DNA binding"/>
    <property type="evidence" value="ECO:0007669"/>
    <property type="project" value="InterPro"/>
</dbReference>
<proteinExistence type="predicted"/>
<feature type="domain" description="Helix-turn-helix" evidence="1">
    <location>
        <begin position="12"/>
        <end position="60"/>
    </location>
</feature>
<protein>
    <submittedName>
        <fullName evidence="2">Helix-turn-helix domain-containing protein</fullName>
    </submittedName>
</protein>
<name>A0A8I1MEV3_9BACI</name>